<organism evidence="9 10">
    <name type="scientific">Stylophora pistillata</name>
    <name type="common">Smooth cauliflower coral</name>
    <dbReference type="NCBI Taxonomy" id="50429"/>
    <lineage>
        <taxon>Eukaryota</taxon>
        <taxon>Metazoa</taxon>
        <taxon>Cnidaria</taxon>
        <taxon>Anthozoa</taxon>
        <taxon>Hexacorallia</taxon>
        <taxon>Scleractinia</taxon>
        <taxon>Astrocoeniina</taxon>
        <taxon>Pocilloporidae</taxon>
        <taxon>Stylophora</taxon>
    </lineage>
</organism>
<reference evidence="10" key="1">
    <citation type="journal article" date="2017" name="bioRxiv">
        <title>Comparative analysis of the genomes of Stylophora pistillata and Acropora digitifera provides evidence for extensive differences between species of corals.</title>
        <authorList>
            <person name="Voolstra C.R."/>
            <person name="Li Y."/>
            <person name="Liew Y.J."/>
            <person name="Baumgarten S."/>
            <person name="Zoccola D."/>
            <person name="Flot J.-F."/>
            <person name="Tambutte S."/>
            <person name="Allemand D."/>
            <person name="Aranda M."/>
        </authorList>
    </citation>
    <scope>NUCLEOTIDE SEQUENCE [LARGE SCALE GENOMIC DNA]</scope>
</reference>
<feature type="region of interest" description="Disordered" evidence="5">
    <location>
        <begin position="1907"/>
        <end position="1967"/>
    </location>
</feature>
<dbReference type="InterPro" id="IPR010911">
    <property type="entry name" value="Rab_BD"/>
</dbReference>
<feature type="compositionally biased region" description="Basic and acidic residues" evidence="5">
    <location>
        <begin position="1068"/>
        <end position="1080"/>
    </location>
</feature>
<evidence type="ECO:0000259" key="7">
    <source>
        <dbReference type="PROSITE" id="PS50106"/>
    </source>
</evidence>
<dbReference type="GO" id="GO:0031267">
    <property type="term" value="F:small GTPase binding"/>
    <property type="evidence" value="ECO:0007669"/>
    <property type="project" value="InterPro"/>
</dbReference>
<feature type="compositionally biased region" description="Basic and acidic residues" evidence="5">
    <location>
        <begin position="273"/>
        <end position="282"/>
    </location>
</feature>
<dbReference type="InterPro" id="IPR001478">
    <property type="entry name" value="PDZ"/>
</dbReference>
<dbReference type="InterPro" id="IPR036034">
    <property type="entry name" value="PDZ_sf"/>
</dbReference>
<feature type="compositionally biased region" description="Gly residues" evidence="5">
    <location>
        <begin position="1133"/>
        <end position="1145"/>
    </location>
</feature>
<gene>
    <name evidence="9" type="primary">Rims2</name>
    <name evidence="9" type="ORF">AWC38_SpisGene20233</name>
</gene>
<feature type="region of interest" description="Disordered" evidence="5">
    <location>
        <begin position="190"/>
        <end position="871"/>
    </location>
</feature>
<dbReference type="GO" id="GO:0048791">
    <property type="term" value="P:calcium ion-regulated exocytosis of neurotransmitter"/>
    <property type="evidence" value="ECO:0007669"/>
    <property type="project" value="TreeGrafter"/>
</dbReference>
<dbReference type="EMBL" id="LSMT01000638">
    <property type="protein sequence ID" value="PFX15542.1"/>
    <property type="molecule type" value="Genomic_DNA"/>
</dbReference>
<dbReference type="FunFam" id="2.60.40.150:FF:000001">
    <property type="entry name" value="Regulating synaptic membrane exocytosis 3, isoform CRA_a"/>
    <property type="match status" value="1"/>
</dbReference>
<dbReference type="Pfam" id="PF00595">
    <property type="entry name" value="PDZ"/>
    <property type="match status" value="1"/>
</dbReference>
<dbReference type="PANTHER" id="PTHR12157:SF24">
    <property type="entry name" value="FIFE, ISOFORM D"/>
    <property type="match status" value="1"/>
</dbReference>
<feature type="compositionally biased region" description="Basic and acidic residues" evidence="5">
    <location>
        <begin position="1030"/>
        <end position="1042"/>
    </location>
</feature>
<protein>
    <submittedName>
        <fullName evidence="9">Regulating synaptic membrane exocytosis protein 2</fullName>
    </submittedName>
</protein>
<proteinExistence type="predicted"/>
<dbReference type="CDD" id="cd04028">
    <property type="entry name" value="C2B_RIM1alpha"/>
    <property type="match status" value="1"/>
</dbReference>
<keyword evidence="1" id="KW-0677">Repeat</keyword>
<evidence type="ECO:0000256" key="1">
    <source>
        <dbReference type="ARBA" id="ARBA00022737"/>
    </source>
</evidence>
<feature type="coiled-coil region" evidence="4">
    <location>
        <begin position="22"/>
        <end position="49"/>
    </location>
</feature>
<feature type="region of interest" description="Disordered" evidence="5">
    <location>
        <begin position="1496"/>
        <end position="1638"/>
    </location>
</feature>
<feature type="domain" description="C2" evidence="6">
    <location>
        <begin position="1149"/>
        <end position="1271"/>
    </location>
</feature>
<dbReference type="Pfam" id="PF00168">
    <property type="entry name" value="C2"/>
    <property type="match status" value="2"/>
</dbReference>
<dbReference type="GO" id="GO:0042391">
    <property type="term" value="P:regulation of membrane potential"/>
    <property type="evidence" value="ECO:0007669"/>
    <property type="project" value="TreeGrafter"/>
</dbReference>
<dbReference type="InterPro" id="IPR054386">
    <property type="entry name" value="RIM_Znf"/>
</dbReference>
<dbReference type="GO" id="GO:0050806">
    <property type="term" value="P:positive regulation of synaptic transmission"/>
    <property type="evidence" value="ECO:0007669"/>
    <property type="project" value="TreeGrafter"/>
</dbReference>
<dbReference type="PANTHER" id="PTHR12157">
    <property type="entry name" value="REGULATING SYNAPTIC MEMBRANE EXOCYTOSIS PROTEIN"/>
    <property type="match status" value="1"/>
</dbReference>
<dbReference type="SUPFAM" id="SSF57903">
    <property type="entry name" value="FYVE/PHD zinc finger"/>
    <property type="match status" value="1"/>
</dbReference>
<dbReference type="Gene3D" id="2.30.42.10">
    <property type="match status" value="1"/>
</dbReference>
<dbReference type="GO" id="GO:0048788">
    <property type="term" value="C:cytoskeleton of presynaptic active zone"/>
    <property type="evidence" value="ECO:0007669"/>
    <property type="project" value="TreeGrafter"/>
</dbReference>
<dbReference type="GO" id="GO:0048167">
    <property type="term" value="P:regulation of synaptic plasticity"/>
    <property type="evidence" value="ECO:0007669"/>
    <property type="project" value="TreeGrafter"/>
</dbReference>
<feature type="compositionally biased region" description="Polar residues" evidence="5">
    <location>
        <begin position="1086"/>
        <end position="1103"/>
    </location>
</feature>
<dbReference type="InterPro" id="IPR039032">
    <property type="entry name" value="Rim-like"/>
</dbReference>
<evidence type="ECO:0000256" key="3">
    <source>
        <dbReference type="ARBA" id="ARBA00034103"/>
    </source>
</evidence>
<evidence type="ECO:0000256" key="4">
    <source>
        <dbReference type="SAM" id="Coils"/>
    </source>
</evidence>
<feature type="compositionally biased region" description="Basic and acidic residues" evidence="5">
    <location>
        <begin position="1570"/>
        <end position="1587"/>
    </location>
</feature>
<feature type="compositionally biased region" description="Low complexity" evidence="5">
    <location>
        <begin position="319"/>
        <end position="328"/>
    </location>
</feature>
<feature type="compositionally biased region" description="Polar residues" evidence="5">
    <location>
        <begin position="1378"/>
        <end position="1391"/>
    </location>
</feature>
<feature type="region of interest" description="Disordered" evidence="5">
    <location>
        <begin position="1017"/>
        <end position="1148"/>
    </location>
</feature>
<feature type="compositionally biased region" description="Low complexity" evidence="5">
    <location>
        <begin position="1668"/>
        <end position="1696"/>
    </location>
</feature>
<dbReference type="InterPro" id="IPR013083">
    <property type="entry name" value="Znf_RING/FYVE/PHD"/>
</dbReference>
<keyword evidence="10" id="KW-1185">Reference proteome</keyword>
<dbReference type="Gene3D" id="2.60.40.150">
    <property type="entry name" value="C2 domain"/>
    <property type="match status" value="2"/>
</dbReference>
<dbReference type="SUPFAM" id="SSF49562">
    <property type="entry name" value="C2 domain (Calcium/lipid-binding domain, CaLB)"/>
    <property type="match status" value="2"/>
</dbReference>
<evidence type="ECO:0000259" key="8">
    <source>
        <dbReference type="PROSITE" id="PS50916"/>
    </source>
</evidence>
<evidence type="ECO:0000313" key="9">
    <source>
        <dbReference type="EMBL" id="PFX15542.1"/>
    </source>
</evidence>
<dbReference type="PROSITE" id="PS50106">
    <property type="entry name" value="PDZ"/>
    <property type="match status" value="1"/>
</dbReference>
<feature type="domain" description="PDZ" evidence="7">
    <location>
        <begin position="918"/>
        <end position="999"/>
    </location>
</feature>
<dbReference type="PROSITE" id="PS50916">
    <property type="entry name" value="RABBD"/>
    <property type="match status" value="1"/>
</dbReference>
<feature type="region of interest" description="Disordered" evidence="5">
    <location>
        <begin position="1271"/>
        <end position="1344"/>
    </location>
</feature>
<evidence type="ECO:0000313" key="10">
    <source>
        <dbReference type="Proteomes" id="UP000225706"/>
    </source>
</evidence>
<dbReference type="InterPro" id="IPR000008">
    <property type="entry name" value="C2_dom"/>
</dbReference>
<dbReference type="Gene3D" id="3.30.40.10">
    <property type="entry name" value="Zinc/RING finger domain, C3HC4 (zinc finger)"/>
    <property type="match status" value="1"/>
</dbReference>
<dbReference type="GO" id="GO:0006886">
    <property type="term" value="P:intracellular protein transport"/>
    <property type="evidence" value="ECO:0007669"/>
    <property type="project" value="InterPro"/>
</dbReference>
<feature type="compositionally biased region" description="Pro residues" evidence="5">
    <location>
        <begin position="577"/>
        <end position="587"/>
    </location>
</feature>
<evidence type="ECO:0000256" key="2">
    <source>
        <dbReference type="ARBA" id="ARBA00023018"/>
    </source>
</evidence>
<dbReference type="STRING" id="50429.A0A2B4RH13"/>
<dbReference type="Proteomes" id="UP000225706">
    <property type="component" value="Unassembled WGS sequence"/>
</dbReference>
<evidence type="ECO:0000256" key="5">
    <source>
        <dbReference type="SAM" id="MobiDB-lite"/>
    </source>
</evidence>
<feature type="compositionally biased region" description="Basic and acidic residues" evidence="5">
    <location>
        <begin position="788"/>
        <end position="842"/>
    </location>
</feature>
<dbReference type="SMART" id="SM00228">
    <property type="entry name" value="PDZ"/>
    <property type="match status" value="1"/>
</dbReference>
<keyword evidence="2" id="KW-0770">Synapse</keyword>
<dbReference type="OrthoDB" id="420032at2759"/>
<feature type="region of interest" description="Disordered" evidence="5">
    <location>
        <begin position="1375"/>
        <end position="1478"/>
    </location>
</feature>
<dbReference type="InterPro" id="IPR011011">
    <property type="entry name" value="Znf_FYVE_PHD"/>
</dbReference>
<feature type="compositionally biased region" description="Polar residues" evidence="5">
    <location>
        <begin position="1325"/>
        <end position="1336"/>
    </location>
</feature>
<dbReference type="GO" id="GO:0044325">
    <property type="term" value="F:transmembrane transporter binding"/>
    <property type="evidence" value="ECO:0007669"/>
    <property type="project" value="TreeGrafter"/>
</dbReference>
<feature type="compositionally biased region" description="Low complexity" evidence="5">
    <location>
        <begin position="540"/>
        <end position="557"/>
    </location>
</feature>
<feature type="region of interest" description="Disordered" evidence="5">
    <location>
        <begin position="1"/>
        <end position="22"/>
    </location>
</feature>
<dbReference type="Pfam" id="PF22601">
    <property type="entry name" value="RIM2a_ZnF"/>
    <property type="match status" value="1"/>
</dbReference>
<feature type="region of interest" description="Disordered" evidence="5">
    <location>
        <begin position="1654"/>
        <end position="1701"/>
    </location>
</feature>
<dbReference type="SUPFAM" id="SSF50156">
    <property type="entry name" value="PDZ domain-like"/>
    <property type="match status" value="1"/>
</dbReference>
<sequence length="1967" mass="214348">MRKMAGFRMPASPPPPDLSNLTEEEKEIIQSVLERQKQMEEETNQLQLSLQKEVESYQHRVERKTGQAQVDSGPKEDNVCEICHKTKFTDGAGKECKYCKLKVCARCGVQVTIPGTKQTSQGQGLSLFTNLIQDFKTLALGPEVSWVCLVCQKKQEMLTKTGNWFGPAITTNENKPSNDSDLKLSEFRAIPTEEDKRAMRRQGSLHRSDSGRGSGRRAKGKDSERNRFRRPSVSDEEIDSLHETPPGSPAYLSDDELYRPDENKVRRKVVKFKGHEELDHTPRGRAGSGMPNMQRAGPMNQGPGRGLAVPGQAQGMRSGQPQQPQGPGVRPGGPPGGPHGRGIHGPGSQPGMHPNFPPQQQNSSFTPVGHPGNSSAARGTLPATQQQVPRGAIAPNQPRPGFGMRGPQQQPRFPVPQQQAAGGYGRAVPPGSQPAAPFPGQVDGKPGHGRGVPPGPQPGNHLGPRPGGPPVVGHPSMDNRPRQPGSFPPNHVGGPHPGLASPRPGDRMGPQQSPRTGAPPGMTQMGPRMTASGQSRHGMPAGQQSGQPQHPGQLGPPRLNLGPDPAKMQMQSGSPRQGPPLDQPPKGPSGSPLMGPDQMRGPMSSPRLGTPRNHVGVPQPGSNPEQGRGKVDGMPDQTRGRLGPSPQEQRLEQQPRGPYGNQPQGSPLDSSRGQYGPSQPGRPVDQGKLRASSVDKGPMVDQSGRQHLPDSRNGFSPEAQNVGSQRFPEQHAQGAQQRSDSRNVHTHDSSMMNGRMGPSFSNRQERMESRPVTGDSEQHGMLGQSPRPTDRPGYREGVRSFDEEPDGRRSPQRRISLDEPRDKSNLFFKDEPPSMQDRESLGDRFVSALSIKKSTPPSSSFSSSPSMPMAPSAVVSNLVSSVKKSEIIPAVKTNTDPSQTFVKWSAPDEENKCLGEVLLTIDPKYKGSSTDPYGAYGLKVIGGKMTEDGKLGAFITEIRKGGPAERQAKLQIGDEIQDWNEQSLVDCTFEEVVEIINSSMEDNQDSNELHLIVCRDKSKFPARTSQSPDKSPRGQEQKRESPKQVPTRESPVKRDRMSPSSAPVSLQQDRKPQDTRREETPVVPTQRENGLMSTGRSQSSSYEPPTDDDFFFGGGPLPDEKPNKSVKQTGAGQAQGQGQGQGQGKGSRVTGRIQLKLFYDEDAANLNVTVVGADGLAPKETTTPPNPYVRIYFLPDKSMQSKRRTKTAMKSFNPKWNQTFVYPCRPQKFSGRALEVTVWDYDKVGSSEFIGEVVLSMTEANLDGNGYWYPLKNHEDDNDPLVPPTPNQSPHNSFRFKGARGAGEPGSDQAGPTGYGSDYEEESRYTPNGPVTSSQPPFNPPENDLLKQQLIDHHRDSPRPPFSQQQMVQAYTAKPYHTSPNHPSQSPQAVSSYPHYAADPNRVPAQQTRPMPHQHGPGRFHDDRMSPSMHGYTSPGTYSPGRMSPSGGPGAKKSRMLPQLPSGREPMDEEERARAVKQKLKDVDPARAKLVVGGAKGRMGYGQAPDSVFAQNEGMYDPGMSPRPGRQSPRPMARTGSPSSLPGHKHSLGMPPHHQGLHTPQDRMYSPDMPPHDHGVPYESHRRPQDGRRRRNSLSNLPNLDSESERPRSPFPIPSPVPLGHGRSQSSSSLHDKDRGLPNGKLLAREEARSGSLNNLHVFPTGSYIKPSRGTGRSESFGGSGRSSRSSSIASDRSGSLNSIPGSVTSVESRILLEEATRVELMSSIERVFQTVATHLWAPVSPWVPPGIKLGNEGHLNDFIDGLGPAQIVGRQVLASPSMGDIQLALYNRRGVLEVEVIRAKGLLPKPGSKILPAPYVKVYVMDGKRCLIKKKTRTARRTLEPLYQQQLEFKVEFTGKTLQVIVWGDYGRMDRKVFMGVVQILLDELDLSNLVISWYKLFSTSSMCDPPLPSPSSPLGSGSPKKSPGPSPRDSMNPGVPSPMRMTSPMPTIIPPPGHVHNMDEEGDYV</sequence>
<feature type="compositionally biased region" description="Low complexity" evidence="5">
    <location>
        <begin position="854"/>
        <end position="871"/>
    </location>
</feature>
<feature type="compositionally biased region" description="Polar residues" evidence="5">
    <location>
        <begin position="358"/>
        <end position="388"/>
    </location>
</feature>
<feature type="compositionally biased region" description="Low complexity" evidence="5">
    <location>
        <begin position="1939"/>
        <end position="1948"/>
    </location>
</feature>
<comment type="caution">
    <text evidence="9">The sequence shown here is derived from an EMBL/GenBank/DDBJ whole genome shotgun (WGS) entry which is preliminary data.</text>
</comment>
<feature type="compositionally biased region" description="Low complexity" evidence="5">
    <location>
        <begin position="407"/>
        <end position="419"/>
    </location>
</feature>
<keyword evidence="4" id="KW-0175">Coiled coil</keyword>
<dbReference type="CDD" id="cd04031">
    <property type="entry name" value="C2A_RIM1alpha"/>
    <property type="match status" value="1"/>
</dbReference>
<dbReference type="GO" id="GO:0042734">
    <property type="term" value="C:presynaptic membrane"/>
    <property type="evidence" value="ECO:0007669"/>
    <property type="project" value="TreeGrafter"/>
</dbReference>
<feature type="domain" description="C2" evidence="6">
    <location>
        <begin position="1778"/>
        <end position="1896"/>
    </location>
</feature>
<name>A0A2B4RH13_STYPI</name>
<feature type="compositionally biased region" description="Polar residues" evidence="5">
    <location>
        <begin position="1058"/>
        <end position="1067"/>
    </location>
</feature>
<feature type="compositionally biased region" description="Polar residues" evidence="5">
    <location>
        <begin position="661"/>
        <end position="677"/>
    </location>
</feature>
<accession>A0A2B4RH13</accession>
<comment type="subcellular location">
    <subcellularLocation>
        <location evidence="3">Synapse</location>
    </subcellularLocation>
</comment>
<feature type="compositionally biased region" description="Basic and acidic residues" evidence="5">
    <location>
        <begin position="739"/>
        <end position="748"/>
    </location>
</feature>
<dbReference type="PROSITE" id="PS50004">
    <property type="entry name" value="C2"/>
    <property type="match status" value="2"/>
</dbReference>
<feature type="compositionally biased region" description="Low complexity" evidence="5">
    <location>
        <begin position="1914"/>
        <end position="1925"/>
    </location>
</feature>
<dbReference type="SMART" id="SM00239">
    <property type="entry name" value="C2"/>
    <property type="match status" value="2"/>
</dbReference>
<dbReference type="InterPro" id="IPR035892">
    <property type="entry name" value="C2_domain_sf"/>
</dbReference>
<evidence type="ECO:0000259" key="6">
    <source>
        <dbReference type="PROSITE" id="PS50004"/>
    </source>
</evidence>
<feature type="domain" description="RabBD" evidence="8">
    <location>
        <begin position="15"/>
        <end position="168"/>
    </location>
</feature>